<dbReference type="AlphaFoldDB" id="A0A177B0J7"/>
<evidence type="ECO:0000256" key="3">
    <source>
        <dbReference type="ARBA" id="ARBA00022692"/>
    </source>
</evidence>
<dbReference type="Proteomes" id="UP000078046">
    <property type="component" value="Unassembled WGS sequence"/>
</dbReference>
<evidence type="ECO:0000313" key="7">
    <source>
        <dbReference type="EMBL" id="OAF67153.1"/>
    </source>
</evidence>
<evidence type="ECO:0000256" key="5">
    <source>
        <dbReference type="ARBA" id="ARBA00023136"/>
    </source>
</evidence>
<evidence type="ECO:0000256" key="2">
    <source>
        <dbReference type="ARBA" id="ARBA00006843"/>
    </source>
</evidence>
<evidence type="ECO:0000313" key="8">
    <source>
        <dbReference type="Proteomes" id="UP000078046"/>
    </source>
</evidence>
<name>A0A177B0J7_9BILA</name>
<feature type="transmembrane region" description="Helical" evidence="6">
    <location>
        <begin position="63"/>
        <end position="87"/>
    </location>
</feature>
<sequence>MDTSLTMPDNTDVTIYETTNYVPLAIFVTLCCNPCLGTPAIIYAYKSGKCENINERRKRSISLFLSICSLIVGSICAFIFVLCLVKIW</sequence>
<gene>
    <name evidence="7" type="ORF">A3Q56_05125</name>
</gene>
<comment type="similarity">
    <text evidence="2">Belongs to the CD225/Dispanin family.</text>
</comment>
<evidence type="ECO:0000256" key="6">
    <source>
        <dbReference type="SAM" id="Phobius"/>
    </source>
</evidence>
<comment type="caution">
    <text evidence="7">The sequence shown here is derived from an EMBL/GenBank/DDBJ whole genome shotgun (WGS) entry which is preliminary data.</text>
</comment>
<dbReference type="Pfam" id="PF04505">
    <property type="entry name" value="CD225"/>
    <property type="match status" value="1"/>
</dbReference>
<evidence type="ECO:0000256" key="1">
    <source>
        <dbReference type="ARBA" id="ARBA00004370"/>
    </source>
</evidence>
<keyword evidence="8" id="KW-1185">Reference proteome</keyword>
<protein>
    <recommendedName>
        <fullName evidence="9">Transmembrane protein 233</fullName>
    </recommendedName>
</protein>
<dbReference type="EMBL" id="LWCA01000734">
    <property type="protein sequence ID" value="OAF67153.1"/>
    <property type="molecule type" value="Genomic_DNA"/>
</dbReference>
<reference evidence="7 8" key="1">
    <citation type="submission" date="2016-04" db="EMBL/GenBank/DDBJ databases">
        <title>The genome of Intoshia linei affirms orthonectids as highly simplified spiralians.</title>
        <authorList>
            <person name="Mikhailov K.V."/>
            <person name="Slusarev G.S."/>
            <person name="Nikitin M.A."/>
            <person name="Logacheva M.D."/>
            <person name="Penin A."/>
            <person name="Aleoshin V."/>
            <person name="Panchin Y.V."/>
        </authorList>
    </citation>
    <scope>NUCLEOTIDE SEQUENCE [LARGE SCALE GENOMIC DNA]</scope>
    <source>
        <strain evidence="7">Intl2013</strain>
        <tissue evidence="7">Whole animal</tissue>
    </source>
</reference>
<keyword evidence="3 6" id="KW-0812">Transmembrane</keyword>
<dbReference type="InterPro" id="IPR007593">
    <property type="entry name" value="CD225/Dispanin_fam"/>
</dbReference>
<keyword evidence="5 6" id="KW-0472">Membrane</keyword>
<comment type="subcellular location">
    <subcellularLocation>
        <location evidence="1">Membrane</location>
    </subcellularLocation>
</comment>
<proteinExistence type="inferred from homology"/>
<feature type="transmembrane region" description="Helical" evidence="6">
    <location>
        <begin position="20"/>
        <end position="42"/>
    </location>
</feature>
<evidence type="ECO:0008006" key="9">
    <source>
        <dbReference type="Google" id="ProtNLM"/>
    </source>
</evidence>
<evidence type="ECO:0000256" key="4">
    <source>
        <dbReference type="ARBA" id="ARBA00022989"/>
    </source>
</evidence>
<keyword evidence="4 6" id="KW-1133">Transmembrane helix</keyword>
<organism evidence="7 8">
    <name type="scientific">Intoshia linei</name>
    <dbReference type="NCBI Taxonomy" id="1819745"/>
    <lineage>
        <taxon>Eukaryota</taxon>
        <taxon>Metazoa</taxon>
        <taxon>Spiralia</taxon>
        <taxon>Lophotrochozoa</taxon>
        <taxon>Mesozoa</taxon>
        <taxon>Orthonectida</taxon>
        <taxon>Rhopaluridae</taxon>
        <taxon>Intoshia</taxon>
    </lineage>
</organism>
<accession>A0A177B0J7</accession>